<dbReference type="CDD" id="cd17769">
    <property type="entry name" value="NP_TgUP-like"/>
    <property type="match status" value="1"/>
</dbReference>
<dbReference type="Proteomes" id="UP000008064">
    <property type="component" value="Unassembled WGS sequence"/>
</dbReference>
<accession>F8PAD8</accession>
<dbReference type="Gene3D" id="3.40.50.1580">
    <property type="entry name" value="Nucleoside phosphorylase domain"/>
    <property type="match status" value="1"/>
</dbReference>
<evidence type="ECO:0000259" key="1">
    <source>
        <dbReference type="Pfam" id="PF01048"/>
    </source>
</evidence>
<dbReference type="InterPro" id="IPR000845">
    <property type="entry name" value="Nucleoside_phosphorylase_d"/>
</dbReference>
<sequence>MKDLLTDANFPKTADGRVYHLGIRAGEVANRIVTVGSISRANGIASLLDPVPKPFSLYSERGFLTITGRYKTVPLSIICIGMGGPNVDFFIREVRECIVGDMLVIRLGSCGCLTDLPVGSLVVPKASIAVTRNLDFDFVAGNSVNTNTAYRFSKAAYADPELHIGLWKALEGTRPASSQTAIASDVMNASADSFYSSQGRQTSFPDHNYDLIERLKDTVPELVSLEMETFYIFHLASSWHGRRIPAPSMPPPLATGPVTPAITSPAPPSEPSIPIEGSAKATNSRIRAAAVHMVFASRTSQDFISPIQVSEIEKWSGRGVLEALRAFDVPTDNLHPEKGTVWALH</sequence>
<dbReference type="SUPFAM" id="SSF53167">
    <property type="entry name" value="Purine and uridine phosphorylases"/>
    <property type="match status" value="1"/>
</dbReference>
<organism>
    <name type="scientific">Serpula lacrymans var. lacrymans (strain S7.9)</name>
    <name type="common">Dry rot fungus</name>
    <dbReference type="NCBI Taxonomy" id="578457"/>
    <lineage>
        <taxon>Eukaryota</taxon>
        <taxon>Fungi</taxon>
        <taxon>Dikarya</taxon>
        <taxon>Basidiomycota</taxon>
        <taxon>Agaricomycotina</taxon>
        <taxon>Agaricomycetes</taxon>
        <taxon>Agaricomycetidae</taxon>
        <taxon>Boletales</taxon>
        <taxon>Coniophorineae</taxon>
        <taxon>Serpulaceae</taxon>
        <taxon>Serpula</taxon>
    </lineage>
</organism>
<reference evidence="2" key="1">
    <citation type="submission" date="2011-04" db="EMBL/GenBank/DDBJ databases">
        <title>Evolution of plant cell wall degrading machinery underlies the functional diversity of forest fungi.</title>
        <authorList>
            <consortium name="US DOE Joint Genome Institute (JGI-PGF)"/>
            <person name="Eastwood D.C."/>
            <person name="Floudas D."/>
            <person name="Binder M."/>
            <person name="Majcherczyk A."/>
            <person name="Schneider P."/>
            <person name="Aerts A."/>
            <person name="Asiegbu F.O."/>
            <person name="Baker S.E."/>
            <person name="Barry K."/>
            <person name="Bendiksby M."/>
            <person name="Blumentritt M."/>
            <person name="Coutinho P.M."/>
            <person name="Cullen D."/>
            <person name="Cullen D."/>
            <person name="Gathman A."/>
            <person name="Goodell B."/>
            <person name="Henrissat B."/>
            <person name="Ihrmark K."/>
            <person name="Kauserud H."/>
            <person name="Kohler A."/>
            <person name="LaButti K."/>
            <person name="Lapidus A."/>
            <person name="Lavin J.L."/>
            <person name="Lee Y.-H."/>
            <person name="Lindquist E."/>
            <person name="Lilly W."/>
            <person name="Lucas S."/>
            <person name="Morin E."/>
            <person name="Murat C."/>
            <person name="Oguiza J.A."/>
            <person name="Park J."/>
            <person name="Pisabarro A.G."/>
            <person name="Riley R."/>
            <person name="Rosling A."/>
            <person name="Salamov A."/>
            <person name="Schmidt O."/>
            <person name="Schmutz J."/>
            <person name="Skrede I."/>
            <person name="Stenlid J."/>
            <person name="Wiebenga A."/>
            <person name="Xie X."/>
            <person name="Kues U."/>
            <person name="Hibbett D.S."/>
            <person name="Hoffmeister D."/>
            <person name="Hogberg N."/>
            <person name="Martin F."/>
            <person name="Grigoriev I.V."/>
            <person name="Watkinson S.C."/>
        </authorList>
    </citation>
    <scope>NUCLEOTIDE SEQUENCE</scope>
    <source>
        <strain evidence="2">S7.9</strain>
    </source>
</reference>
<dbReference type="GO" id="GO:0006218">
    <property type="term" value="P:uridine catabolic process"/>
    <property type="evidence" value="ECO:0007669"/>
    <property type="project" value="TreeGrafter"/>
</dbReference>
<dbReference type="HOGENOM" id="CLU_040695_0_0_1"/>
<dbReference type="RefSeq" id="XP_007323212.1">
    <property type="nucleotide sequence ID" value="XM_007323150.1"/>
</dbReference>
<protein>
    <recommendedName>
        <fullName evidence="1">Nucleoside phosphorylase domain-containing protein</fullName>
    </recommendedName>
</protein>
<dbReference type="GO" id="GO:0004850">
    <property type="term" value="F:uridine phosphorylase activity"/>
    <property type="evidence" value="ECO:0007669"/>
    <property type="project" value="TreeGrafter"/>
</dbReference>
<dbReference type="InterPro" id="IPR035994">
    <property type="entry name" value="Nucleoside_phosphorylase_sf"/>
</dbReference>
<dbReference type="PANTHER" id="PTHR43691:SF14">
    <property type="entry name" value="URIDINE PHOSPHORYLASE"/>
    <property type="match status" value="1"/>
</dbReference>
<dbReference type="PANTHER" id="PTHR43691">
    <property type="entry name" value="URIDINE PHOSPHORYLASE"/>
    <property type="match status" value="1"/>
</dbReference>
<dbReference type="GO" id="GO:0005829">
    <property type="term" value="C:cytosol"/>
    <property type="evidence" value="ECO:0007669"/>
    <property type="project" value="TreeGrafter"/>
</dbReference>
<evidence type="ECO:0000313" key="2">
    <source>
        <dbReference type="EMBL" id="EGO19777.1"/>
    </source>
</evidence>
<dbReference type="OrthoDB" id="416752at2759"/>
<name>F8PAD8_SERL9</name>
<feature type="domain" description="Nucleoside phosphorylase" evidence="1">
    <location>
        <begin position="58"/>
        <end position="237"/>
    </location>
</feature>
<dbReference type="AlphaFoldDB" id="F8PAD8"/>
<dbReference type="GeneID" id="18821112"/>
<dbReference type="EMBL" id="GL945442">
    <property type="protein sequence ID" value="EGO19777.1"/>
    <property type="molecule type" value="Genomic_DNA"/>
</dbReference>
<dbReference type="KEGG" id="sla:SERLADRAFT_478056"/>
<proteinExistence type="predicted"/>
<gene>
    <name evidence="2" type="ORF">SERLADRAFT_478056</name>
</gene>
<dbReference type="Pfam" id="PF01048">
    <property type="entry name" value="PNP_UDP_1"/>
    <property type="match status" value="1"/>
</dbReference>